<dbReference type="OrthoDB" id="10045365at2759"/>
<evidence type="ECO:0000313" key="2">
    <source>
        <dbReference type="Proteomes" id="UP000054359"/>
    </source>
</evidence>
<dbReference type="SUPFAM" id="SSF57196">
    <property type="entry name" value="EGF/Laminin"/>
    <property type="match status" value="1"/>
</dbReference>
<gene>
    <name evidence="1" type="ORF">X975_15566</name>
</gene>
<keyword evidence="1" id="KW-0675">Receptor</keyword>
<proteinExistence type="predicted"/>
<feature type="non-terminal residue" evidence="1">
    <location>
        <position position="61"/>
    </location>
</feature>
<keyword evidence="2" id="KW-1185">Reference proteome</keyword>
<dbReference type="Proteomes" id="UP000054359">
    <property type="component" value="Unassembled WGS sequence"/>
</dbReference>
<dbReference type="EMBL" id="KK116206">
    <property type="protein sequence ID" value="KFM67057.1"/>
    <property type="molecule type" value="Genomic_DNA"/>
</dbReference>
<name>A0A087TPL8_STEMI</name>
<dbReference type="AlphaFoldDB" id="A0A087TPL8"/>
<reference evidence="1 2" key="1">
    <citation type="submission" date="2013-11" db="EMBL/GenBank/DDBJ databases">
        <title>Genome sequencing of Stegodyphus mimosarum.</title>
        <authorList>
            <person name="Bechsgaard J."/>
        </authorList>
    </citation>
    <scope>NUCLEOTIDE SEQUENCE [LARGE SCALE GENOMIC DNA]</scope>
</reference>
<dbReference type="STRING" id="407821.A0A087TPL8"/>
<protein>
    <submittedName>
        <fullName evidence="1">Low-density lipoprotein receptor-related protein 2</fullName>
    </submittedName>
</protein>
<sequence>MCVLSGCKYECQETPEGHLCYCPTGLTRTVDGSSCTEIPACEQWGVCSQKCVEINHHHKCY</sequence>
<evidence type="ECO:0000313" key="1">
    <source>
        <dbReference type="EMBL" id="KFM67057.1"/>
    </source>
</evidence>
<accession>A0A087TPL8</accession>
<keyword evidence="1" id="KW-0449">Lipoprotein</keyword>
<dbReference type="Gene3D" id="2.10.25.10">
    <property type="entry name" value="Laminin"/>
    <property type="match status" value="1"/>
</dbReference>
<organism evidence="1 2">
    <name type="scientific">Stegodyphus mimosarum</name>
    <name type="common">African social velvet spider</name>
    <dbReference type="NCBI Taxonomy" id="407821"/>
    <lineage>
        <taxon>Eukaryota</taxon>
        <taxon>Metazoa</taxon>
        <taxon>Ecdysozoa</taxon>
        <taxon>Arthropoda</taxon>
        <taxon>Chelicerata</taxon>
        <taxon>Arachnida</taxon>
        <taxon>Araneae</taxon>
        <taxon>Araneomorphae</taxon>
        <taxon>Entelegynae</taxon>
        <taxon>Eresoidea</taxon>
        <taxon>Eresidae</taxon>
        <taxon>Stegodyphus</taxon>
    </lineage>
</organism>